<dbReference type="PANTHER" id="PTHR11092">
    <property type="entry name" value="SUGAR NUCLEOTIDE EPIMERASE RELATED"/>
    <property type="match status" value="1"/>
</dbReference>
<dbReference type="SUPFAM" id="SSF51735">
    <property type="entry name" value="NAD(P)-binding Rossmann-fold domains"/>
    <property type="match status" value="1"/>
</dbReference>
<comment type="similarity">
    <text evidence="1">Belongs to the NAD(P)-dependent epimerase/dehydratase family. SDR39U1 subfamily.</text>
</comment>
<evidence type="ECO:0000256" key="1">
    <source>
        <dbReference type="ARBA" id="ARBA00009353"/>
    </source>
</evidence>
<protein>
    <submittedName>
        <fullName evidence="4">TIGR01777 family protein</fullName>
    </submittedName>
</protein>
<dbReference type="InterPro" id="IPR010099">
    <property type="entry name" value="SDR39U1"/>
</dbReference>
<dbReference type="InterPro" id="IPR001509">
    <property type="entry name" value="Epimerase_deHydtase"/>
</dbReference>
<dbReference type="PANTHER" id="PTHR11092:SF0">
    <property type="entry name" value="EPIMERASE FAMILY PROTEIN SDR39U1"/>
    <property type="match status" value="1"/>
</dbReference>
<comment type="caution">
    <text evidence="4">The sequence shown here is derived from an EMBL/GenBank/DDBJ whole genome shotgun (WGS) entry which is preliminary data.</text>
</comment>
<dbReference type="EMBL" id="WJBU01000010">
    <property type="protein sequence ID" value="MRD48021.1"/>
    <property type="molecule type" value="Genomic_DNA"/>
</dbReference>
<sequence>MNSATHSALWPTQPAVLVTGATGFIGSALVKQLVQEGKSVIAYSRNAHRARSALGAGVWVTQQLGDIPAGTHIDAVVHLAGATVLGQPWTHARRELLVRSRTSITQELIALMQRLQQRPRVLVAASAVGFYGVPAGNAPLDERAAPEPGRFQSDLCVAIEREAQRAEALGVRVVCTRFGIVLGTGGGAYPGLATASRFGLGAQLGDGNQPVPWIHLQDAVGLIDFAITNEQLRGPVNAVAPDLRKQSEFAKEMAQSLHRRALLRVPRWALRLGMGEMSELLVDGQWVVPAAAQAAGYRFQFASLREGLDNLAQARS</sequence>
<accession>A0A844BBZ3</accession>
<feature type="domain" description="DUF1731" evidence="3">
    <location>
        <begin position="265"/>
        <end position="311"/>
    </location>
</feature>
<keyword evidence="5" id="KW-1185">Reference proteome</keyword>
<dbReference type="Gene3D" id="3.40.50.720">
    <property type="entry name" value="NAD(P)-binding Rossmann-like Domain"/>
    <property type="match status" value="1"/>
</dbReference>
<dbReference type="OrthoDB" id="9801773at2"/>
<dbReference type="Pfam" id="PF08338">
    <property type="entry name" value="DUF1731"/>
    <property type="match status" value="1"/>
</dbReference>
<feature type="domain" description="NAD-dependent epimerase/dehydratase" evidence="2">
    <location>
        <begin position="16"/>
        <end position="229"/>
    </location>
</feature>
<organism evidence="4 5">
    <name type="scientific">Caenimonas koreensis DSM 17982</name>
    <dbReference type="NCBI Taxonomy" id="1121255"/>
    <lineage>
        <taxon>Bacteria</taxon>
        <taxon>Pseudomonadati</taxon>
        <taxon>Pseudomonadota</taxon>
        <taxon>Betaproteobacteria</taxon>
        <taxon>Burkholderiales</taxon>
        <taxon>Comamonadaceae</taxon>
        <taxon>Caenimonas</taxon>
    </lineage>
</organism>
<evidence type="ECO:0000313" key="5">
    <source>
        <dbReference type="Proteomes" id="UP000487350"/>
    </source>
</evidence>
<evidence type="ECO:0000313" key="4">
    <source>
        <dbReference type="EMBL" id="MRD48021.1"/>
    </source>
</evidence>
<name>A0A844BBZ3_9BURK</name>
<dbReference type="AlphaFoldDB" id="A0A844BBZ3"/>
<evidence type="ECO:0000259" key="2">
    <source>
        <dbReference type="Pfam" id="PF01370"/>
    </source>
</evidence>
<dbReference type="Proteomes" id="UP000487350">
    <property type="component" value="Unassembled WGS sequence"/>
</dbReference>
<gene>
    <name evidence="4" type="ORF">GHT07_12075</name>
</gene>
<dbReference type="Pfam" id="PF01370">
    <property type="entry name" value="Epimerase"/>
    <property type="match status" value="1"/>
</dbReference>
<dbReference type="InterPro" id="IPR036291">
    <property type="entry name" value="NAD(P)-bd_dom_sf"/>
</dbReference>
<evidence type="ECO:0000259" key="3">
    <source>
        <dbReference type="Pfam" id="PF08338"/>
    </source>
</evidence>
<proteinExistence type="inferred from homology"/>
<dbReference type="InterPro" id="IPR013549">
    <property type="entry name" value="DUF1731"/>
</dbReference>
<dbReference type="RefSeq" id="WP_153585323.1">
    <property type="nucleotide sequence ID" value="NZ_WJBU01000010.1"/>
</dbReference>
<dbReference type="NCBIfam" id="TIGR01777">
    <property type="entry name" value="yfcH"/>
    <property type="match status" value="1"/>
</dbReference>
<reference evidence="4 5" key="1">
    <citation type="submission" date="2019-11" db="EMBL/GenBank/DDBJ databases">
        <title>Caenimonas koreensis gen. nov., sp. nov., isolated from activated sludge.</title>
        <authorList>
            <person name="Seung H.R."/>
        </authorList>
    </citation>
    <scope>NUCLEOTIDE SEQUENCE [LARGE SCALE GENOMIC DNA]</scope>
    <source>
        <strain evidence="4 5">EMB320</strain>
    </source>
</reference>